<dbReference type="GO" id="GO:0006633">
    <property type="term" value="P:fatty acid biosynthetic process"/>
    <property type="evidence" value="ECO:0007669"/>
    <property type="project" value="TreeGrafter"/>
</dbReference>
<evidence type="ECO:0000313" key="6">
    <source>
        <dbReference type="Proteomes" id="UP001055307"/>
    </source>
</evidence>
<dbReference type="Gene3D" id="3.40.47.10">
    <property type="match status" value="1"/>
</dbReference>
<accession>A0AAV4Z928</accession>
<gene>
    <name evidence="5" type="ORF">OICFNHDK_2800</name>
</gene>
<dbReference type="InterPro" id="IPR014030">
    <property type="entry name" value="Ketoacyl_synth_N"/>
</dbReference>
<dbReference type="Pfam" id="PF00109">
    <property type="entry name" value="ketoacyl-synt"/>
    <property type="match status" value="1"/>
</dbReference>
<sequence length="387" mass="39791">MTFILPAASASRSCLGASWQATWHALVSGKTGFSQPQAQFPHWPPGPPAGIIEAWPDGAPAPFDRFRSIISSVLQDIAPSVFCLNELNPGARCIVIVASSHGDPGPLGVLANPTAARIPGDVIDRLLWDDLTELVAEYLGYVRLIPVHGACASGIVGLLEAKSVLDSGLFDVAVLLAADSISLLAYTGFQNIGAMSKVGCRPFSGAEEGMTTGEGAVALLLAGPNCRLPPGPRVQVLGGACTCDGEGMVEPSTSGLVATIGTALASAQVSPAQVEFVYWHGTGTARNDMTEASTARAIWPDGNVPTGTASKGLLGHTMGAAAGFSVASAAETLVSGTLPGIPYRIDEKFADLNLAATNRHGQFTRGMCVAMGFGGINAAILLENLDK</sequence>
<dbReference type="Pfam" id="PF02801">
    <property type="entry name" value="Ketoacyl-synt_C"/>
    <property type="match status" value="1"/>
</dbReference>
<comment type="similarity">
    <text evidence="1 3">Belongs to the thiolase-like superfamily. Beta-ketoacyl-ACP synthases family.</text>
</comment>
<keyword evidence="2 3" id="KW-0808">Transferase</keyword>
<dbReference type="InterPro" id="IPR014031">
    <property type="entry name" value="Ketoacyl_synth_C"/>
</dbReference>
<feature type="domain" description="Ketosynthase family 3 (KS3)" evidence="4">
    <location>
        <begin position="1"/>
        <end position="384"/>
    </location>
</feature>
<protein>
    <recommendedName>
        <fullName evidence="4">Ketosynthase family 3 (KS3) domain-containing protein</fullName>
    </recommendedName>
</protein>
<comment type="caution">
    <text evidence="5">The sequence shown here is derived from an EMBL/GenBank/DDBJ whole genome shotgun (WGS) entry which is preliminary data.</text>
</comment>
<reference evidence="5" key="1">
    <citation type="journal article" date="2016" name="Front. Microbiol.">
        <title>Genome Sequence of the Piezophilic, Mesophilic Sulfate-Reducing Bacterium Desulfovibrio indicus J2T.</title>
        <authorList>
            <person name="Cao J."/>
            <person name="Maignien L."/>
            <person name="Shao Z."/>
            <person name="Alain K."/>
            <person name="Jebbar M."/>
        </authorList>
    </citation>
    <scope>NUCLEOTIDE SEQUENCE</scope>
    <source>
        <strain evidence="5">DSM 21893</strain>
    </source>
</reference>
<keyword evidence="6" id="KW-1185">Reference proteome</keyword>
<evidence type="ECO:0000256" key="3">
    <source>
        <dbReference type="RuleBase" id="RU003694"/>
    </source>
</evidence>
<dbReference type="GO" id="GO:0004315">
    <property type="term" value="F:3-oxoacyl-[acyl-carrier-protein] synthase activity"/>
    <property type="evidence" value="ECO:0007669"/>
    <property type="project" value="TreeGrafter"/>
</dbReference>
<evidence type="ECO:0000313" key="5">
    <source>
        <dbReference type="EMBL" id="GJD40332.1"/>
    </source>
</evidence>
<organism evidence="5 6">
    <name type="scientific">Methylobacterium bullatum</name>
    <dbReference type="NCBI Taxonomy" id="570505"/>
    <lineage>
        <taxon>Bacteria</taxon>
        <taxon>Pseudomonadati</taxon>
        <taxon>Pseudomonadota</taxon>
        <taxon>Alphaproteobacteria</taxon>
        <taxon>Hyphomicrobiales</taxon>
        <taxon>Methylobacteriaceae</taxon>
        <taxon>Methylobacterium</taxon>
    </lineage>
</organism>
<dbReference type="SMART" id="SM00825">
    <property type="entry name" value="PKS_KS"/>
    <property type="match status" value="1"/>
</dbReference>
<dbReference type="PANTHER" id="PTHR11712">
    <property type="entry name" value="POLYKETIDE SYNTHASE-RELATED"/>
    <property type="match status" value="1"/>
</dbReference>
<dbReference type="PANTHER" id="PTHR11712:SF347">
    <property type="entry name" value="BETA KETOACYL-ACYL CARRIER PROTEIN SYNTHASE"/>
    <property type="match status" value="1"/>
</dbReference>
<dbReference type="AlphaFoldDB" id="A0AAV4Z928"/>
<dbReference type="InterPro" id="IPR016039">
    <property type="entry name" value="Thiolase-like"/>
</dbReference>
<dbReference type="PROSITE" id="PS52004">
    <property type="entry name" value="KS3_2"/>
    <property type="match status" value="1"/>
</dbReference>
<evidence type="ECO:0000256" key="1">
    <source>
        <dbReference type="ARBA" id="ARBA00008467"/>
    </source>
</evidence>
<proteinExistence type="inferred from homology"/>
<dbReference type="EMBL" id="BPQF01000014">
    <property type="protein sequence ID" value="GJD40332.1"/>
    <property type="molecule type" value="Genomic_DNA"/>
</dbReference>
<dbReference type="InterPro" id="IPR020841">
    <property type="entry name" value="PKS_Beta-ketoAc_synthase_dom"/>
</dbReference>
<reference evidence="5" key="2">
    <citation type="submission" date="2021-08" db="EMBL/GenBank/DDBJ databases">
        <authorList>
            <person name="Tani A."/>
            <person name="Ola A."/>
            <person name="Ogura Y."/>
            <person name="Katsura K."/>
            <person name="Hayashi T."/>
        </authorList>
    </citation>
    <scope>NUCLEOTIDE SEQUENCE</scope>
    <source>
        <strain evidence="5">DSM 21893</strain>
    </source>
</reference>
<evidence type="ECO:0000259" key="4">
    <source>
        <dbReference type="PROSITE" id="PS52004"/>
    </source>
</evidence>
<dbReference type="InterPro" id="IPR000794">
    <property type="entry name" value="Beta-ketoacyl_synthase"/>
</dbReference>
<dbReference type="SUPFAM" id="SSF53901">
    <property type="entry name" value="Thiolase-like"/>
    <property type="match status" value="2"/>
</dbReference>
<name>A0AAV4Z928_9HYPH</name>
<dbReference type="Proteomes" id="UP001055307">
    <property type="component" value="Unassembled WGS sequence"/>
</dbReference>
<evidence type="ECO:0000256" key="2">
    <source>
        <dbReference type="ARBA" id="ARBA00022679"/>
    </source>
</evidence>